<dbReference type="PROSITE" id="PS50949">
    <property type="entry name" value="HTH_GNTR"/>
    <property type="match status" value="1"/>
</dbReference>
<accession>A0A9X2CIL9</accession>
<dbReference type="InterPro" id="IPR015424">
    <property type="entry name" value="PyrdxlP-dep_Trfase"/>
</dbReference>
<dbReference type="CDD" id="cd07377">
    <property type="entry name" value="WHTH_GntR"/>
    <property type="match status" value="1"/>
</dbReference>
<keyword evidence="8" id="KW-1185">Reference proteome</keyword>
<evidence type="ECO:0000313" key="8">
    <source>
        <dbReference type="Proteomes" id="UP001139333"/>
    </source>
</evidence>
<sequence length="489" mass="55285">MLRPWETQFWLEESDDTLHSRLLNRLLQDIKDGRLPAGSPLPGSRTLAKQLTVNRKTVQGVYNELEAQGWVTSKLRRGTFIADVLPEKNLSKSHQALLNLTDEAPVTSSLFTGLYNDSLPSTNIPHNANDGSPDTRLIPYEVLARAYRRACITLSRNAYLGYGDPKGSYELRKSIHTMLSGDRFMKLNVEDICLVRGSQMGLYLTACVLQPQKGVIIVEELCYQAAITTFEAKGFDIIRCKLDQQGLVIDDLNNILSTTKVAAVYVTPHHQYPTTVCLPMNRRLQILQLSKSHQFAIIEDDYDHEFHYENRPIPPLASLPGAENVIHIGSLSKVFAPGLRVGYMAAQRPFIDKIAQQIMLIDRQGNTVTEYAIADLMESGEVKKHIRKACKLYQQRRDFAVSEFKRVFGNKVTFNVPSGGLALWVNLSPMIKHLDADNLIDWKDSSANFYFCPREHTLHLRFGYGATNNHEITQSIKALQVMLLKIEQE</sequence>
<dbReference type="Gene3D" id="3.40.640.10">
    <property type="entry name" value="Type I PLP-dependent aspartate aminotransferase-like (Major domain)"/>
    <property type="match status" value="1"/>
</dbReference>
<dbReference type="PANTHER" id="PTHR46577">
    <property type="entry name" value="HTH-TYPE TRANSCRIPTIONAL REGULATORY PROTEIN GABR"/>
    <property type="match status" value="1"/>
</dbReference>
<dbReference type="CDD" id="cd00609">
    <property type="entry name" value="AAT_like"/>
    <property type="match status" value="1"/>
</dbReference>
<evidence type="ECO:0000256" key="4">
    <source>
        <dbReference type="ARBA" id="ARBA00023125"/>
    </source>
</evidence>
<keyword evidence="3" id="KW-0805">Transcription regulation</keyword>
<dbReference type="SUPFAM" id="SSF46785">
    <property type="entry name" value="Winged helix' DNA-binding domain"/>
    <property type="match status" value="1"/>
</dbReference>
<dbReference type="GO" id="GO:0008483">
    <property type="term" value="F:transaminase activity"/>
    <property type="evidence" value="ECO:0007669"/>
    <property type="project" value="UniProtKB-KW"/>
</dbReference>
<dbReference type="Gene3D" id="1.10.10.10">
    <property type="entry name" value="Winged helix-like DNA-binding domain superfamily/Winged helix DNA-binding domain"/>
    <property type="match status" value="1"/>
</dbReference>
<dbReference type="GO" id="GO:0030170">
    <property type="term" value="F:pyridoxal phosphate binding"/>
    <property type="evidence" value="ECO:0007669"/>
    <property type="project" value="InterPro"/>
</dbReference>
<dbReference type="Pfam" id="PF00392">
    <property type="entry name" value="GntR"/>
    <property type="match status" value="1"/>
</dbReference>
<comment type="caution">
    <text evidence="7">The sequence shown here is derived from an EMBL/GenBank/DDBJ whole genome shotgun (WGS) entry which is preliminary data.</text>
</comment>
<keyword evidence="7" id="KW-0808">Transferase</keyword>
<dbReference type="SMART" id="SM00345">
    <property type="entry name" value="HTH_GNTR"/>
    <property type="match status" value="1"/>
</dbReference>
<feature type="domain" description="HTH gntR-type" evidence="6">
    <location>
        <begin position="16"/>
        <end position="84"/>
    </location>
</feature>
<dbReference type="GO" id="GO:0003677">
    <property type="term" value="F:DNA binding"/>
    <property type="evidence" value="ECO:0007669"/>
    <property type="project" value="UniProtKB-KW"/>
</dbReference>
<dbReference type="Pfam" id="PF00155">
    <property type="entry name" value="Aminotran_1_2"/>
    <property type="match status" value="1"/>
</dbReference>
<comment type="similarity">
    <text evidence="1">In the C-terminal section; belongs to the class-I pyridoxal-phosphate-dependent aminotransferase family.</text>
</comment>
<reference evidence="7" key="1">
    <citation type="submission" date="2022-01" db="EMBL/GenBank/DDBJ databases">
        <title>Whole genome-based taxonomy of the Shewanellaceae.</title>
        <authorList>
            <person name="Martin-Rodriguez A.J."/>
        </authorList>
    </citation>
    <scope>NUCLEOTIDE SEQUENCE</scope>
    <source>
        <strain evidence="7">DSM 16422</strain>
    </source>
</reference>
<dbReference type="InterPro" id="IPR000524">
    <property type="entry name" value="Tscrpt_reg_HTH_GntR"/>
</dbReference>
<keyword evidence="4" id="KW-0238">DNA-binding</keyword>
<dbReference type="Proteomes" id="UP001139333">
    <property type="component" value="Unassembled WGS sequence"/>
</dbReference>
<protein>
    <submittedName>
        <fullName evidence="7">PLP-dependent aminotransferase family protein</fullName>
    </submittedName>
</protein>
<dbReference type="SUPFAM" id="SSF53383">
    <property type="entry name" value="PLP-dependent transferases"/>
    <property type="match status" value="1"/>
</dbReference>
<dbReference type="InterPro" id="IPR036388">
    <property type="entry name" value="WH-like_DNA-bd_sf"/>
</dbReference>
<evidence type="ECO:0000259" key="6">
    <source>
        <dbReference type="PROSITE" id="PS50949"/>
    </source>
</evidence>
<evidence type="ECO:0000256" key="1">
    <source>
        <dbReference type="ARBA" id="ARBA00005384"/>
    </source>
</evidence>
<keyword evidence="2" id="KW-0663">Pyridoxal phosphate</keyword>
<evidence type="ECO:0000256" key="3">
    <source>
        <dbReference type="ARBA" id="ARBA00023015"/>
    </source>
</evidence>
<evidence type="ECO:0000313" key="7">
    <source>
        <dbReference type="EMBL" id="MCL1143162.1"/>
    </source>
</evidence>
<dbReference type="InterPro" id="IPR004839">
    <property type="entry name" value="Aminotransferase_I/II_large"/>
</dbReference>
<organism evidence="7 8">
    <name type="scientific">Shewanella gaetbuli</name>
    <dbReference type="NCBI Taxonomy" id="220752"/>
    <lineage>
        <taxon>Bacteria</taxon>
        <taxon>Pseudomonadati</taxon>
        <taxon>Pseudomonadota</taxon>
        <taxon>Gammaproteobacteria</taxon>
        <taxon>Alteromonadales</taxon>
        <taxon>Shewanellaceae</taxon>
        <taxon>Shewanella</taxon>
    </lineage>
</organism>
<evidence type="ECO:0000256" key="2">
    <source>
        <dbReference type="ARBA" id="ARBA00022898"/>
    </source>
</evidence>
<gene>
    <name evidence="7" type="ORF">L2672_10690</name>
</gene>
<dbReference type="InterPro" id="IPR036390">
    <property type="entry name" value="WH_DNA-bd_sf"/>
</dbReference>
<dbReference type="AlphaFoldDB" id="A0A9X2CIL9"/>
<keyword evidence="5" id="KW-0804">Transcription</keyword>
<proteinExistence type="inferred from homology"/>
<keyword evidence="7" id="KW-0032">Aminotransferase</keyword>
<dbReference type="EMBL" id="JAKIKP010000007">
    <property type="protein sequence ID" value="MCL1143162.1"/>
    <property type="molecule type" value="Genomic_DNA"/>
</dbReference>
<dbReference type="RefSeq" id="WP_248995845.1">
    <property type="nucleotide sequence ID" value="NZ_JAKIKP010000007.1"/>
</dbReference>
<dbReference type="InterPro" id="IPR015421">
    <property type="entry name" value="PyrdxlP-dep_Trfase_major"/>
</dbReference>
<dbReference type="InterPro" id="IPR051446">
    <property type="entry name" value="HTH_trans_reg/aminotransferase"/>
</dbReference>
<name>A0A9X2CIL9_9GAMM</name>
<dbReference type="GO" id="GO:0003700">
    <property type="term" value="F:DNA-binding transcription factor activity"/>
    <property type="evidence" value="ECO:0007669"/>
    <property type="project" value="InterPro"/>
</dbReference>
<evidence type="ECO:0000256" key="5">
    <source>
        <dbReference type="ARBA" id="ARBA00023163"/>
    </source>
</evidence>
<dbReference type="PANTHER" id="PTHR46577:SF1">
    <property type="entry name" value="HTH-TYPE TRANSCRIPTIONAL REGULATORY PROTEIN GABR"/>
    <property type="match status" value="1"/>
</dbReference>